<keyword evidence="2" id="KW-1185">Reference proteome</keyword>
<evidence type="ECO:0000313" key="1">
    <source>
        <dbReference type="EMBL" id="RCN31542.1"/>
    </source>
</evidence>
<name>A0A368FHK7_ANCCA</name>
<organism evidence="1 2">
    <name type="scientific">Ancylostoma caninum</name>
    <name type="common">Dog hookworm</name>
    <dbReference type="NCBI Taxonomy" id="29170"/>
    <lineage>
        <taxon>Eukaryota</taxon>
        <taxon>Metazoa</taxon>
        <taxon>Ecdysozoa</taxon>
        <taxon>Nematoda</taxon>
        <taxon>Chromadorea</taxon>
        <taxon>Rhabditida</taxon>
        <taxon>Rhabditina</taxon>
        <taxon>Rhabditomorpha</taxon>
        <taxon>Strongyloidea</taxon>
        <taxon>Ancylostomatidae</taxon>
        <taxon>Ancylostomatinae</taxon>
        <taxon>Ancylostoma</taxon>
    </lineage>
</organism>
<protein>
    <submittedName>
        <fullName evidence="1">Uncharacterized protein</fullName>
    </submittedName>
</protein>
<dbReference type="Proteomes" id="UP000252519">
    <property type="component" value="Unassembled WGS sequence"/>
</dbReference>
<dbReference type="EMBL" id="JOJR01001275">
    <property type="protein sequence ID" value="RCN31542.1"/>
    <property type="molecule type" value="Genomic_DNA"/>
</dbReference>
<gene>
    <name evidence="1" type="ORF">ANCCAN_22671</name>
</gene>
<evidence type="ECO:0000313" key="2">
    <source>
        <dbReference type="Proteomes" id="UP000252519"/>
    </source>
</evidence>
<proteinExistence type="predicted"/>
<dbReference type="AlphaFoldDB" id="A0A368FHK7"/>
<sequence length="77" mass="8649">MVSGKGTPVKVDLKDVSPAWKVLQMKLKEQEGEAAKNEQLKKDLLQNAVARSKGVSQTLDWLDRSPLFFIPQILIFP</sequence>
<reference evidence="1 2" key="1">
    <citation type="submission" date="2014-10" db="EMBL/GenBank/DDBJ databases">
        <title>Draft genome of the hookworm Ancylostoma caninum.</title>
        <authorList>
            <person name="Mitreva M."/>
        </authorList>
    </citation>
    <scope>NUCLEOTIDE SEQUENCE [LARGE SCALE GENOMIC DNA]</scope>
    <source>
        <strain evidence="1 2">Baltimore</strain>
    </source>
</reference>
<accession>A0A368FHK7</accession>
<comment type="caution">
    <text evidence="1">The sequence shown here is derived from an EMBL/GenBank/DDBJ whole genome shotgun (WGS) entry which is preliminary data.</text>
</comment>